<name>A0ABW3RS94_9BACL</name>
<dbReference type="InterPro" id="IPR029787">
    <property type="entry name" value="Nucleotide_cyclase"/>
</dbReference>
<feature type="transmembrane region" description="Helical" evidence="6">
    <location>
        <begin position="75"/>
        <end position="97"/>
    </location>
</feature>
<evidence type="ECO:0000256" key="5">
    <source>
        <dbReference type="ARBA" id="ARBA00023136"/>
    </source>
</evidence>
<feature type="transmembrane region" description="Helical" evidence="6">
    <location>
        <begin position="34"/>
        <end position="54"/>
    </location>
</feature>
<dbReference type="Pfam" id="PF07694">
    <property type="entry name" value="5TM-5TMR_LYT"/>
    <property type="match status" value="1"/>
</dbReference>
<sequence>MLESLLNNFTLLTTVLFFGHMVTSKYFARRKRTPVIRILIGFVLGLFGVVLMYYTFPIHANAVADFRQLPILISVYLGGGIAGIASTLIIAVYRLLFLHGFSLYSSIAALTTPITLVISLIFLRYRRLSLKRWTAAVALSALNTAIFLYILLESNWLEPVLIFTSMFMIGGLFTYTLLRHMRSTDDSIRMMQDAANRDFLTSLYNSRAFEVMMEQKVGYANRDNLPFTILLIDIDHFKLINDNYGHPAGDAVLLQFADVLRETFRPKDRIIRKGGEEFVVIIDQCNEQQIITIGERLRKNVEEHPFMLPNGTELKLTISAGSATYPSISAEDLFNKADQALYKAKEAGRNRIYRAL</sequence>
<dbReference type="CDD" id="cd01949">
    <property type="entry name" value="GGDEF"/>
    <property type="match status" value="1"/>
</dbReference>
<feature type="transmembrane region" description="Helical" evidence="6">
    <location>
        <begin position="158"/>
        <end position="178"/>
    </location>
</feature>
<dbReference type="PANTHER" id="PTHR45138">
    <property type="entry name" value="REGULATORY COMPONENTS OF SENSORY TRANSDUCTION SYSTEM"/>
    <property type="match status" value="1"/>
</dbReference>
<dbReference type="InterPro" id="IPR043128">
    <property type="entry name" value="Rev_trsase/Diguanyl_cyclase"/>
</dbReference>
<dbReference type="Proteomes" id="UP001597262">
    <property type="component" value="Unassembled WGS sequence"/>
</dbReference>
<keyword evidence="2" id="KW-1003">Cell membrane</keyword>
<dbReference type="InterPro" id="IPR050469">
    <property type="entry name" value="Diguanylate_Cyclase"/>
</dbReference>
<evidence type="ECO:0000256" key="1">
    <source>
        <dbReference type="ARBA" id="ARBA00004651"/>
    </source>
</evidence>
<keyword evidence="5 6" id="KW-0472">Membrane</keyword>
<dbReference type="RefSeq" id="WP_379316090.1">
    <property type="nucleotide sequence ID" value="NZ_JBHTLM010000001.1"/>
</dbReference>
<comment type="subcellular location">
    <subcellularLocation>
        <location evidence="1">Cell membrane</location>
        <topology evidence="1">Multi-pass membrane protein</topology>
    </subcellularLocation>
</comment>
<accession>A0ABW3RS94</accession>
<dbReference type="Pfam" id="PF00990">
    <property type="entry name" value="GGDEF"/>
    <property type="match status" value="1"/>
</dbReference>
<evidence type="ECO:0000313" key="9">
    <source>
        <dbReference type="Proteomes" id="UP001597262"/>
    </source>
</evidence>
<dbReference type="SMART" id="SM00267">
    <property type="entry name" value="GGDEF"/>
    <property type="match status" value="1"/>
</dbReference>
<dbReference type="Gene3D" id="3.30.70.270">
    <property type="match status" value="1"/>
</dbReference>
<feature type="domain" description="GGDEF" evidence="7">
    <location>
        <begin position="225"/>
        <end position="356"/>
    </location>
</feature>
<dbReference type="NCBIfam" id="TIGR00254">
    <property type="entry name" value="GGDEF"/>
    <property type="match status" value="1"/>
</dbReference>
<gene>
    <name evidence="8" type="ORF">ACFQ3W_02050</name>
</gene>
<proteinExistence type="predicted"/>
<evidence type="ECO:0000256" key="3">
    <source>
        <dbReference type="ARBA" id="ARBA00022692"/>
    </source>
</evidence>
<dbReference type="PROSITE" id="PS50887">
    <property type="entry name" value="GGDEF"/>
    <property type="match status" value="1"/>
</dbReference>
<dbReference type="InterPro" id="IPR011620">
    <property type="entry name" value="Sig_transdc_His_kinase_LytS_TM"/>
</dbReference>
<reference evidence="9" key="1">
    <citation type="journal article" date="2019" name="Int. J. Syst. Evol. Microbiol.">
        <title>The Global Catalogue of Microorganisms (GCM) 10K type strain sequencing project: providing services to taxonomists for standard genome sequencing and annotation.</title>
        <authorList>
            <consortium name="The Broad Institute Genomics Platform"/>
            <consortium name="The Broad Institute Genome Sequencing Center for Infectious Disease"/>
            <person name="Wu L."/>
            <person name="Ma J."/>
        </authorList>
    </citation>
    <scope>NUCLEOTIDE SEQUENCE [LARGE SCALE GENOMIC DNA]</scope>
    <source>
        <strain evidence="9">CCUG 59189</strain>
    </source>
</reference>
<feature type="transmembrane region" description="Helical" evidence="6">
    <location>
        <begin position="135"/>
        <end position="152"/>
    </location>
</feature>
<feature type="transmembrane region" description="Helical" evidence="6">
    <location>
        <begin position="103"/>
        <end position="123"/>
    </location>
</feature>
<comment type="caution">
    <text evidence="8">The sequence shown here is derived from an EMBL/GenBank/DDBJ whole genome shotgun (WGS) entry which is preliminary data.</text>
</comment>
<keyword evidence="9" id="KW-1185">Reference proteome</keyword>
<dbReference type="EMBL" id="JBHTLM010000001">
    <property type="protein sequence ID" value="MFD1175092.1"/>
    <property type="molecule type" value="Genomic_DNA"/>
</dbReference>
<evidence type="ECO:0000256" key="2">
    <source>
        <dbReference type="ARBA" id="ARBA00022475"/>
    </source>
</evidence>
<organism evidence="8 9">
    <name type="scientific">Paenibacillus puldeungensis</name>
    <dbReference type="NCBI Taxonomy" id="696536"/>
    <lineage>
        <taxon>Bacteria</taxon>
        <taxon>Bacillati</taxon>
        <taxon>Bacillota</taxon>
        <taxon>Bacilli</taxon>
        <taxon>Bacillales</taxon>
        <taxon>Paenibacillaceae</taxon>
        <taxon>Paenibacillus</taxon>
    </lineage>
</organism>
<protein>
    <submittedName>
        <fullName evidence="8">GGDEF domain-containing protein</fullName>
    </submittedName>
</protein>
<evidence type="ECO:0000256" key="4">
    <source>
        <dbReference type="ARBA" id="ARBA00022989"/>
    </source>
</evidence>
<dbReference type="PANTHER" id="PTHR45138:SF9">
    <property type="entry name" value="DIGUANYLATE CYCLASE DGCM-RELATED"/>
    <property type="match status" value="1"/>
</dbReference>
<dbReference type="SUPFAM" id="SSF55073">
    <property type="entry name" value="Nucleotide cyclase"/>
    <property type="match status" value="1"/>
</dbReference>
<evidence type="ECO:0000313" key="8">
    <source>
        <dbReference type="EMBL" id="MFD1175092.1"/>
    </source>
</evidence>
<keyword evidence="3 6" id="KW-0812">Transmembrane</keyword>
<evidence type="ECO:0000256" key="6">
    <source>
        <dbReference type="SAM" id="Phobius"/>
    </source>
</evidence>
<evidence type="ECO:0000259" key="7">
    <source>
        <dbReference type="PROSITE" id="PS50887"/>
    </source>
</evidence>
<keyword evidence="4 6" id="KW-1133">Transmembrane helix</keyword>
<dbReference type="InterPro" id="IPR000160">
    <property type="entry name" value="GGDEF_dom"/>
</dbReference>